<dbReference type="PROSITE" id="PS51217">
    <property type="entry name" value="UVRD_HELICASE_CTER"/>
    <property type="match status" value="1"/>
</dbReference>
<dbReference type="GO" id="GO:0005524">
    <property type="term" value="F:ATP binding"/>
    <property type="evidence" value="ECO:0007669"/>
    <property type="project" value="UniProtKB-UniRule"/>
</dbReference>
<keyword evidence="5 11" id="KW-0067">ATP-binding</keyword>
<keyword evidence="7" id="KW-0413">Isomerase</keyword>
<evidence type="ECO:0000256" key="11">
    <source>
        <dbReference type="PROSITE-ProRule" id="PRU00560"/>
    </source>
</evidence>
<evidence type="ECO:0000259" key="12">
    <source>
        <dbReference type="PROSITE" id="PS51198"/>
    </source>
</evidence>
<dbReference type="InterPro" id="IPR027417">
    <property type="entry name" value="P-loop_NTPase"/>
</dbReference>
<evidence type="ECO:0000256" key="9">
    <source>
        <dbReference type="ARBA" id="ARBA00034808"/>
    </source>
</evidence>
<evidence type="ECO:0000313" key="14">
    <source>
        <dbReference type="EMBL" id="AET63681.1"/>
    </source>
</evidence>
<dbReference type="InterPro" id="IPR014016">
    <property type="entry name" value="UvrD-like_ATP-bd"/>
</dbReference>
<sequence length="633" mass="73096">MNIQLSETQRKIVEHGEGPLLVVAGPGSGKTRVLTERVRRLLNEDTGHFRILALTFTNKAANEMKERLSEIPNIEKRAFIGTLHSFCMEVLANRGKPVGIDELPNIFESYQDRKQVLFQAAMANPYLRHKLNIILDANTQDRLLNRWLDMISSAKNNLFVPEMMDNETDRQVYEAYNNGLRVSYAIDFDDLLLLTYRLFQERPKIADFYRRQYRYICIDEGQDLNEAQYQVISALCGLEHRNVMIVGDKKQAIFVWNGANPKYLDQFERDFGAKKIFMNDNFRSSQVVVNAAKSLVSEYEVEGQLPIAGSIELMEGIDEQHEARLVLDYIQNLLNEGHRDVEGPITLERCALLGRNRYVLSAVEDELNKRHWPYYKQLSAQQESESSLIQDFELCLRLLANPRDRLHFSMLIARWDMREDASDFGQHVSDGLRLLSALKRRTSDNDRLAVILALESMDWTEENFKFKNAMEYLYDYSETKESQEERALIIEDIRTWQKHWNYYLRSQPGGYHTLTSFLGQVALGTTQQPRQEGLALLTVHSAKGLEFDVVVVMGMAEGTFPDYRARDGPALEEEMRDAFVAVTRSKRLLAFSYPRTKLMPWGSERKQRPSRYLSIIGLIKPDNPRGPNPGKIV</sequence>
<keyword evidence="2 11" id="KW-0547">Nucleotide-binding</keyword>
<evidence type="ECO:0000256" key="1">
    <source>
        <dbReference type="ARBA" id="ARBA00009922"/>
    </source>
</evidence>
<dbReference type="KEGG" id="mhi:Mhar_0294"/>
<feature type="domain" description="UvrD-like helicase C-terminal" evidence="13">
    <location>
        <begin position="274"/>
        <end position="544"/>
    </location>
</feature>
<dbReference type="GO" id="GO:0043138">
    <property type="term" value="F:3'-5' DNA helicase activity"/>
    <property type="evidence" value="ECO:0007669"/>
    <property type="project" value="UniProtKB-EC"/>
</dbReference>
<gene>
    <name evidence="14" type="ordered locus">Mhar_0294</name>
</gene>
<dbReference type="InterPro" id="IPR000212">
    <property type="entry name" value="DNA_helicase_UvrD/REP"/>
</dbReference>
<dbReference type="EC" id="5.6.2.4" evidence="9"/>
<dbReference type="CDD" id="cd17932">
    <property type="entry name" value="DEXQc_UvrD"/>
    <property type="match status" value="1"/>
</dbReference>
<feature type="domain" description="UvrD-like helicase ATP-binding" evidence="12">
    <location>
        <begin position="3"/>
        <end position="285"/>
    </location>
</feature>
<dbReference type="EMBL" id="CP003117">
    <property type="protein sequence ID" value="AET63681.1"/>
    <property type="molecule type" value="Genomic_DNA"/>
</dbReference>
<dbReference type="InterPro" id="IPR014017">
    <property type="entry name" value="DNA_helicase_UvrD-like_C"/>
</dbReference>
<comment type="catalytic activity">
    <reaction evidence="8">
        <text>Couples ATP hydrolysis with the unwinding of duplex DNA by translocating in the 3'-5' direction.</text>
        <dbReference type="EC" id="5.6.2.4"/>
    </reaction>
</comment>
<feature type="binding site" evidence="11">
    <location>
        <begin position="24"/>
        <end position="31"/>
    </location>
    <ligand>
        <name>ATP</name>
        <dbReference type="ChEBI" id="CHEBI:30616"/>
    </ligand>
</feature>
<keyword evidence="6" id="KW-0238">DNA-binding</keyword>
<dbReference type="Pfam" id="PF00580">
    <property type="entry name" value="UvrD-helicase"/>
    <property type="match status" value="1"/>
</dbReference>
<comment type="similarity">
    <text evidence="1">Belongs to the helicase family. UvrD subfamily.</text>
</comment>
<dbReference type="RefSeq" id="WP_014585866.1">
    <property type="nucleotide sequence ID" value="NC_017527.1"/>
</dbReference>
<evidence type="ECO:0000256" key="3">
    <source>
        <dbReference type="ARBA" id="ARBA00022801"/>
    </source>
</evidence>
<dbReference type="Gene3D" id="1.10.486.10">
    <property type="entry name" value="PCRA, domain 4"/>
    <property type="match status" value="1"/>
</dbReference>
<dbReference type="Proteomes" id="UP000005877">
    <property type="component" value="Chromosome"/>
</dbReference>
<keyword evidence="4 11" id="KW-0347">Helicase</keyword>
<accession>G7WLT8</accession>
<evidence type="ECO:0000313" key="15">
    <source>
        <dbReference type="Proteomes" id="UP000005877"/>
    </source>
</evidence>
<organism evidence="14 15">
    <name type="scientific">Methanothrix harundinacea (strain 6Ac)</name>
    <name type="common">Methanosaeta harundinacea</name>
    <dbReference type="NCBI Taxonomy" id="1110509"/>
    <lineage>
        <taxon>Archaea</taxon>
        <taxon>Methanobacteriati</taxon>
        <taxon>Methanobacteriota</taxon>
        <taxon>Stenosarchaea group</taxon>
        <taxon>Methanomicrobia</taxon>
        <taxon>Methanotrichales</taxon>
        <taxon>Methanotrichaceae</taxon>
        <taxon>Methanothrix</taxon>
    </lineage>
</organism>
<evidence type="ECO:0000256" key="6">
    <source>
        <dbReference type="ARBA" id="ARBA00023125"/>
    </source>
</evidence>
<dbReference type="OrthoDB" id="203178at2157"/>
<dbReference type="Gene3D" id="1.10.10.160">
    <property type="match status" value="1"/>
</dbReference>
<dbReference type="PANTHER" id="PTHR11070:SF2">
    <property type="entry name" value="ATP-DEPENDENT DNA HELICASE SRS2"/>
    <property type="match status" value="1"/>
</dbReference>
<protein>
    <recommendedName>
        <fullName evidence="9">DNA 3'-5' helicase</fullName>
        <ecNumber evidence="9">5.6.2.4</ecNumber>
    </recommendedName>
</protein>
<dbReference type="PATRIC" id="fig|1110509.7.peg.336"/>
<keyword evidence="3 11" id="KW-0378">Hydrolase</keyword>
<dbReference type="GO" id="GO:0000725">
    <property type="term" value="P:recombinational repair"/>
    <property type="evidence" value="ECO:0007669"/>
    <property type="project" value="TreeGrafter"/>
</dbReference>
<name>G7WLT8_METH6</name>
<dbReference type="SUPFAM" id="SSF52540">
    <property type="entry name" value="P-loop containing nucleoside triphosphate hydrolases"/>
    <property type="match status" value="1"/>
</dbReference>
<evidence type="ECO:0000256" key="5">
    <source>
        <dbReference type="ARBA" id="ARBA00022840"/>
    </source>
</evidence>
<evidence type="ECO:0000259" key="13">
    <source>
        <dbReference type="PROSITE" id="PS51217"/>
    </source>
</evidence>
<proteinExistence type="inferred from homology"/>
<dbReference type="HOGENOM" id="CLU_004585_8_2_2"/>
<dbReference type="GO" id="GO:0003677">
    <property type="term" value="F:DNA binding"/>
    <property type="evidence" value="ECO:0007669"/>
    <property type="project" value="UniProtKB-KW"/>
</dbReference>
<evidence type="ECO:0000256" key="8">
    <source>
        <dbReference type="ARBA" id="ARBA00034617"/>
    </source>
</evidence>
<dbReference type="STRING" id="1110509.Mhar_0294"/>
<evidence type="ECO:0000256" key="4">
    <source>
        <dbReference type="ARBA" id="ARBA00022806"/>
    </source>
</evidence>
<dbReference type="Gene3D" id="3.40.50.300">
    <property type="entry name" value="P-loop containing nucleotide triphosphate hydrolases"/>
    <property type="match status" value="2"/>
</dbReference>
<dbReference type="GO" id="GO:0016787">
    <property type="term" value="F:hydrolase activity"/>
    <property type="evidence" value="ECO:0007669"/>
    <property type="project" value="UniProtKB-UniRule"/>
</dbReference>
<dbReference type="InterPro" id="IPR013986">
    <property type="entry name" value="DExx_box_DNA_helicase_dom_sf"/>
</dbReference>
<dbReference type="PANTHER" id="PTHR11070">
    <property type="entry name" value="UVRD / RECB / PCRA DNA HELICASE FAMILY MEMBER"/>
    <property type="match status" value="1"/>
</dbReference>
<keyword evidence="15" id="KW-1185">Reference proteome</keyword>
<dbReference type="GeneID" id="31812365"/>
<dbReference type="PROSITE" id="PS51198">
    <property type="entry name" value="UVRD_HELICASE_ATP_BIND"/>
    <property type="match status" value="1"/>
</dbReference>
<evidence type="ECO:0000256" key="7">
    <source>
        <dbReference type="ARBA" id="ARBA00023235"/>
    </source>
</evidence>
<dbReference type="Pfam" id="PF13361">
    <property type="entry name" value="UvrD_C"/>
    <property type="match status" value="1"/>
</dbReference>
<comment type="catalytic activity">
    <reaction evidence="10">
        <text>ATP + H2O = ADP + phosphate + H(+)</text>
        <dbReference type="Rhea" id="RHEA:13065"/>
        <dbReference type="ChEBI" id="CHEBI:15377"/>
        <dbReference type="ChEBI" id="CHEBI:15378"/>
        <dbReference type="ChEBI" id="CHEBI:30616"/>
        <dbReference type="ChEBI" id="CHEBI:43474"/>
        <dbReference type="ChEBI" id="CHEBI:456216"/>
        <dbReference type="EC" id="5.6.2.4"/>
    </reaction>
</comment>
<dbReference type="AlphaFoldDB" id="G7WLT8"/>
<evidence type="ECO:0000256" key="10">
    <source>
        <dbReference type="ARBA" id="ARBA00048988"/>
    </source>
</evidence>
<evidence type="ECO:0000256" key="2">
    <source>
        <dbReference type="ARBA" id="ARBA00022741"/>
    </source>
</evidence>
<reference evidence="14 15" key="1">
    <citation type="journal article" date="2012" name="PLoS ONE">
        <title>The genome characteristics and predicted function of methyl-group oxidation pathway in the obligate aceticlastic methanogens, Methanosaeta spp.</title>
        <authorList>
            <person name="Zhu J."/>
            <person name="Zheng H."/>
            <person name="Ai G."/>
            <person name="Zhang G."/>
            <person name="Liu D."/>
            <person name="Liu X."/>
            <person name="Dong X."/>
        </authorList>
    </citation>
    <scope>NUCLEOTIDE SEQUENCE [LARGE SCALE GENOMIC DNA]</scope>
    <source>
        <strain evidence="14 15">6Ac</strain>
    </source>
</reference>